<evidence type="ECO:0000313" key="3">
    <source>
        <dbReference type="EMBL" id="QPE03802.1"/>
    </source>
</evidence>
<evidence type="ECO:0000256" key="2">
    <source>
        <dbReference type="ARBA" id="ARBA00023008"/>
    </source>
</evidence>
<comment type="similarity">
    <text evidence="1">Belongs to the CsoR family.</text>
</comment>
<dbReference type="Pfam" id="PF02583">
    <property type="entry name" value="Trns_repr_metal"/>
    <property type="match status" value="1"/>
</dbReference>
<keyword evidence="2" id="KW-0186">Copper</keyword>
<evidence type="ECO:0000256" key="1">
    <source>
        <dbReference type="ARBA" id="ARBA00005428"/>
    </source>
</evidence>
<dbReference type="PANTHER" id="PTHR33677">
    <property type="entry name" value="TRANSCRIPTIONAL REPRESSOR FRMR-RELATED"/>
    <property type="match status" value="1"/>
</dbReference>
<dbReference type="GO" id="GO:0003677">
    <property type="term" value="F:DNA binding"/>
    <property type="evidence" value="ECO:0007669"/>
    <property type="project" value="InterPro"/>
</dbReference>
<proteinExistence type="inferred from homology"/>
<dbReference type="PANTHER" id="PTHR33677:SF5">
    <property type="entry name" value="TRANSCRIPTIONAL REPRESSOR FRMR"/>
    <property type="match status" value="1"/>
</dbReference>
<evidence type="ECO:0000313" key="4">
    <source>
        <dbReference type="Proteomes" id="UP000594480"/>
    </source>
</evidence>
<dbReference type="CDD" id="cd10148">
    <property type="entry name" value="CsoR-like_DUF156"/>
    <property type="match status" value="1"/>
</dbReference>
<reference evidence="3 4" key="1">
    <citation type="submission" date="2020-11" db="EMBL/GenBank/DDBJ databases">
        <title>Amino acid is mineralized and recycled by bacteria in oceanic microbiome.</title>
        <authorList>
            <person name="Zheng L.Y."/>
        </authorList>
    </citation>
    <scope>NUCLEOTIDE SEQUENCE [LARGE SCALE GENOMIC DNA]</scope>
    <source>
        <strain evidence="3 4">A32-1</strain>
    </source>
</reference>
<dbReference type="AlphaFoldDB" id="A0A7S8RGQ2"/>
<dbReference type="Proteomes" id="UP000594480">
    <property type="component" value="Chromosome"/>
</dbReference>
<dbReference type="EMBL" id="CP064760">
    <property type="protein sequence ID" value="QPE03802.1"/>
    <property type="molecule type" value="Genomic_DNA"/>
</dbReference>
<organism evidence="3 4">
    <name type="scientific">Microbacterium schleiferi</name>
    <dbReference type="NCBI Taxonomy" id="69362"/>
    <lineage>
        <taxon>Bacteria</taxon>
        <taxon>Bacillati</taxon>
        <taxon>Actinomycetota</taxon>
        <taxon>Actinomycetes</taxon>
        <taxon>Micrococcales</taxon>
        <taxon>Microbacteriaceae</taxon>
        <taxon>Microbacterium</taxon>
    </lineage>
</organism>
<protein>
    <submittedName>
        <fullName evidence="3">Metal-sensitive transcriptional regulator</fullName>
    </submittedName>
</protein>
<dbReference type="KEGG" id="msf:IT882_11025"/>
<accession>A0A7S8RGQ2</accession>
<dbReference type="Gene3D" id="1.20.58.1000">
    <property type="entry name" value="Metal-sensitive repressor, helix protomer"/>
    <property type="match status" value="1"/>
</dbReference>
<dbReference type="InterPro" id="IPR038390">
    <property type="entry name" value="Metal_Tscrpt_repr_sf"/>
</dbReference>
<dbReference type="GO" id="GO:0046872">
    <property type="term" value="F:metal ion binding"/>
    <property type="evidence" value="ECO:0007669"/>
    <property type="project" value="InterPro"/>
</dbReference>
<keyword evidence="4" id="KW-1185">Reference proteome</keyword>
<name>A0A7S8RGQ2_9MICO</name>
<gene>
    <name evidence="3" type="ORF">IT882_11025</name>
</gene>
<dbReference type="InterPro" id="IPR003735">
    <property type="entry name" value="Metal_Tscrpt_repr"/>
</dbReference>
<sequence>MMITGTPEEQAATRKRITNRLKRAQGQLNAVIASVEAGDTCRDIVTQLSAVTSALDRAGFAIISAAMRDCVADPDGTAEAEGLTQEELEKLFLSLA</sequence>
<dbReference type="GO" id="GO:0045892">
    <property type="term" value="P:negative regulation of DNA-templated transcription"/>
    <property type="evidence" value="ECO:0007669"/>
    <property type="project" value="UniProtKB-ARBA"/>
</dbReference>